<proteinExistence type="predicted"/>
<sequence length="50" mass="5699">MSGHLLGLHQLPDFMCEVQPLPDLLQLPQDPHALQFLLDCAVWVSGFWIQ</sequence>
<keyword evidence="2" id="KW-1185">Reference proteome</keyword>
<gene>
    <name evidence="1" type="ORF">P7K49_032182</name>
</gene>
<comment type="caution">
    <text evidence="1">The sequence shown here is derived from an EMBL/GenBank/DDBJ whole genome shotgun (WGS) entry which is preliminary data.</text>
</comment>
<name>A0ABQ9TXJ4_SAGOE</name>
<organism evidence="1 2">
    <name type="scientific">Saguinus oedipus</name>
    <name type="common">Cotton-top tamarin</name>
    <name type="synonym">Oedipomidas oedipus</name>
    <dbReference type="NCBI Taxonomy" id="9490"/>
    <lineage>
        <taxon>Eukaryota</taxon>
        <taxon>Metazoa</taxon>
        <taxon>Chordata</taxon>
        <taxon>Craniata</taxon>
        <taxon>Vertebrata</taxon>
        <taxon>Euteleostomi</taxon>
        <taxon>Mammalia</taxon>
        <taxon>Eutheria</taxon>
        <taxon>Euarchontoglires</taxon>
        <taxon>Primates</taxon>
        <taxon>Haplorrhini</taxon>
        <taxon>Platyrrhini</taxon>
        <taxon>Cebidae</taxon>
        <taxon>Callitrichinae</taxon>
        <taxon>Saguinus</taxon>
    </lineage>
</organism>
<feature type="non-terminal residue" evidence="1">
    <location>
        <position position="1"/>
    </location>
</feature>
<dbReference type="Proteomes" id="UP001266305">
    <property type="component" value="Unassembled WGS sequence"/>
</dbReference>
<evidence type="ECO:0000313" key="2">
    <source>
        <dbReference type="Proteomes" id="UP001266305"/>
    </source>
</evidence>
<reference evidence="1 2" key="1">
    <citation type="submission" date="2023-05" db="EMBL/GenBank/DDBJ databases">
        <title>B98-5 Cell Line De Novo Hybrid Assembly: An Optical Mapping Approach.</title>
        <authorList>
            <person name="Kananen K."/>
            <person name="Auerbach J.A."/>
            <person name="Kautto E."/>
            <person name="Blachly J.S."/>
        </authorList>
    </citation>
    <scope>NUCLEOTIDE SEQUENCE [LARGE SCALE GENOMIC DNA]</scope>
    <source>
        <strain evidence="1">B95-8</strain>
        <tissue evidence="1">Cell line</tissue>
    </source>
</reference>
<dbReference type="EMBL" id="JASSZA010000018">
    <property type="protein sequence ID" value="KAK2089516.1"/>
    <property type="molecule type" value="Genomic_DNA"/>
</dbReference>
<accession>A0ABQ9TXJ4</accession>
<evidence type="ECO:0000313" key="1">
    <source>
        <dbReference type="EMBL" id="KAK2089516.1"/>
    </source>
</evidence>
<protein>
    <submittedName>
        <fullName evidence="1">Uncharacterized protein</fullName>
    </submittedName>
</protein>